<dbReference type="Proteomes" id="UP000197174">
    <property type="component" value="Unassembled WGS sequence"/>
</dbReference>
<dbReference type="EC" id="3.1.-.-" evidence="6"/>
<dbReference type="GO" id="GO:0004540">
    <property type="term" value="F:RNA nuclease activity"/>
    <property type="evidence" value="ECO:0007669"/>
    <property type="project" value="InterPro"/>
</dbReference>
<dbReference type="InterPro" id="IPR029060">
    <property type="entry name" value="PIN-like_dom_sf"/>
</dbReference>
<dbReference type="InterPro" id="IPR022907">
    <property type="entry name" value="VapC_family"/>
</dbReference>
<evidence type="ECO:0000256" key="4">
    <source>
        <dbReference type="ARBA" id="ARBA00022801"/>
    </source>
</evidence>
<dbReference type="PANTHER" id="PTHR35901:SF1">
    <property type="entry name" value="EXONUCLEASE VAPC9"/>
    <property type="match status" value="1"/>
</dbReference>
<dbReference type="AlphaFoldDB" id="A0A246RNI2"/>
<dbReference type="OrthoDB" id="4377304at2"/>
<name>A0A246RNI2_9ACTN</name>
<dbReference type="GO" id="GO:0000287">
    <property type="term" value="F:magnesium ion binding"/>
    <property type="evidence" value="ECO:0007669"/>
    <property type="project" value="UniProtKB-UniRule"/>
</dbReference>
<feature type="binding site" evidence="6">
    <location>
        <position position="101"/>
    </location>
    <ligand>
        <name>Mg(2+)</name>
        <dbReference type="ChEBI" id="CHEBI:18420"/>
    </ligand>
</feature>
<proteinExistence type="inferred from homology"/>
<dbReference type="InterPro" id="IPR044153">
    <property type="entry name" value="PIN_Pae0151-like"/>
</dbReference>
<keyword evidence="4 6" id="KW-0378">Hydrolase</keyword>
<protein>
    <recommendedName>
        <fullName evidence="6">Ribonuclease VapC</fullName>
        <shortName evidence="6">RNase VapC</shortName>
        <ecNumber evidence="6">3.1.-.-</ecNumber>
    </recommendedName>
    <alternativeName>
        <fullName evidence="6">Toxin VapC</fullName>
    </alternativeName>
</protein>
<accession>A0A246RNI2</accession>
<feature type="domain" description="PIN" evidence="7">
    <location>
        <begin position="7"/>
        <end position="126"/>
    </location>
</feature>
<dbReference type="InterPro" id="IPR051619">
    <property type="entry name" value="TypeII_TA_RNase_PINc/VapC"/>
</dbReference>
<evidence type="ECO:0000259" key="7">
    <source>
        <dbReference type="Pfam" id="PF01850"/>
    </source>
</evidence>
<comment type="similarity">
    <text evidence="6">Belongs to the PINc/VapC protein family.</text>
</comment>
<feature type="binding site" evidence="6">
    <location>
        <position position="10"/>
    </location>
    <ligand>
        <name>Mg(2+)</name>
        <dbReference type="ChEBI" id="CHEBI:18420"/>
    </ligand>
</feature>
<dbReference type="InterPro" id="IPR002716">
    <property type="entry name" value="PIN_dom"/>
</dbReference>
<organism evidence="8 9">
    <name type="scientific">Micromonospora wenchangensis</name>
    <dbReference type="NCBI Taxonomy" id="1185415"/>
    <lineage>
        <taxon>Bacteria</taxon>
        <taxon>Bacillati</taxon>
        <taxon>Actinomycetota</taxon>
        <taxon>Actinomycetes</taxon>
        <taxon>Micromonosporales</taxon>
        <taxon>Micromonosporaceae</taxon>
        <taxon>Micromonospora</taxon>
    </lineage>
</organism>
<comment type="caution">
    <text evidence="8">The sequence shown here is derived from an EMBL/GenBank/DDBJ whole genome shotgun (WGS) entry which is preliminary data.</text>
</comment>
<evidence type="ECO:0000256" key="3">
    <source>
        <dbReference type="ARBA" id="ARBA00022723"/>
    </source>
</evidence>
<keyword evidence="5 6" id="KW-0460">Magnesium</keyword>
<evidence type="ECO:0000256" key="6">
    <source>
        <dbReference type="HAMAP-Rule" id="MF_00265"/>
    </source>
</evidence>
<comment type="function">
    <text evidence="6">Toxic component of a toxin-antitoxin (TA) system. An RNase.</text>
</comment>
<dbReference type="GO" id="GO:0090729">
    <property type="term" value="F:toxin activity"/>
    <property type="evidence" value="ECO:0007669"/>
    <property type="project" value="UniProtKB-KW"/>
</dbReference>
<evidence type="ECO:0000256" key="5">
    <source>
        <dbReference type="ARBA" id="ARBA00022842"/>
    </source>
</evidence>
<evidence type="ECO:0000313" key="9">
    <source>
        <dbReference type="Proteomes" id="UP000197174"/>
    </source>
</evidence>
<dbReference type="CDD" id="cd09873">
    <property type="entry name" value="PIN_Pae0151-like"/>
    <property type="match status" value="1"/>
</dbReference>
<dbReference type="GO" id="GO:0016787">
    <property type="term" value="F:hydrolase activity"/>
    <property type="evidence" value="ECO:0007669"/>
    <property type="project" value="UniProtKB-KW"/>
</dbReference>
<evidence type="ECO:0000256" key="1">
    <source>
        <dbReference type="ARBA" id="ARBA00022649"/>
    </source>
</evidence>
<keyword evidence="6" id="KW-0800">Toxin</keyword>
<reference evidence="8 9" key="1">
    <citation type="submission" date="2017-03" db="EMBL/GenBank/DDBJ databases">
        <title>Whole genome sequence of Micromonospora wenchangensis, isolated from mangrove soil.</title>
        <authorList>
            <person name="Yang H."/>
        </authorList>
    </citation>
    <scope>NUCLEOTIDE SEQUENCE [LARGE SCALE GENOMIC DNA]</scope>
    <source>
        <strain evidence="8 9">CCTCC AA 2012002</strain>
    </source>
</reference>
<keyword evidence="2 6" id="KW-0540">Nuclease</keyword>
<evidence type="ECO:0000313" key="8">
    <source>
        <dbReference type="EMBL" id="OWV07425.1"/>
    </source>
</evidence>
<sequence length="138" mass="14330">MGERRVIVVDASVLADALVDDGPVGDAARAELTGDPHWAAPGHLLVEVMSVVRGKVLGGKLGLARAAEAIDTLPSLVIDEVGVPGLLDRMWQLRGNVTAYDAAYVAAAEMMACPLVTSDGRLAKASGIRCEIRLLAAS</sequence>
<dbReference type="HAMAP" id="MF_00265">
    <property type="entry name" value="VapC_Nob1"/>
    <property type="match status" value="1"/>
</dbReference>
<gene>
    <name evidence="6" type="primary">vapC</name>
    <name evidence="8" type="ORF">B5D80_14825</name>
</gene>
<comment type="cofactor">
    <cofactor evidence="6">
        <name>Mg(2+)</name>
        <dbReference type="ChEBI" id="CHEBI:18420"/>
    </cofactor>
</comment>
<dbReference type="PANTHER" id="PTHR35901">
    <property type="entry name" value="RIBONUCLEASE VAPC3"/>
    <property type="match status" value="1"/>
</dbReference>
<dbReference type="RefSeq" id="WP_088644446.1">
    <property type="nucleotide sequence ID" value="NZ_MZMV01000021.1"/>
</dbReference>
<keyword evidence="9" id="KW-1185">Reference proteome</keyword>
<dbReference type="EMBL" id="MZMV01000021">
    <property type="protein sequence ID" value="OWV07425.1"/>
    <property type="molecule type" value="Genomic_DNA"/>
</dbReference>
<dbReference type="SUPFAM" id="SSF88723">
    <property type="entry name" value="PIN domain-like"/>
    <property type="match status" value="1"/>
</dbReference>
<dbReference type="Gene3D" id="3.40.50.1010">
    <property type="entry name" value="5'-nuclease"/>
    <property type="match status" value="1"/>
</dbReference>
<keyword evidence="3 6" id="KW-0479">Metal-binding</keyword>
<keyword evidence="1 6" id="KW-1277">Toxin-antitoxin system</keyword>
<evidence type="ECO:0000256" key="2">
    <source>
        <dbReference type="ARBA" id="ARBA00022722"/>
    </source>
</evidence>
<dbReference type="Pfam" id="PF01850">
    <property type="entry name" value="PIN"/>
    <property type="match status" value="1"/>
</dbReference>